<dbReference type="Gene3D" id="1.10.10.60">
    <property type="entry name" value="Homeodomain-like"/>
    <property type="match status" value="1"/>
</dbReference>
<dbReference type="PANTHER" id="PTHR12855">
    <property type="entry name" value="DNA METHYLTRANSFERASE 1-ASSOCIATED PROTEIN 1 FAMILY MEMBER"/>
    <property type="match status" value="1"/>
</dbReference>
<comment type="caution">
    <text evidence="10">The sequence shown here is derived from an EMBL/GenBank/DDBJ whole genome shotgun (WGS) entry which is preliminary data.</text>
</comment>
<dbReference type="GO" id="GO:0006338">
    <property type="term" value="P:chromatin remodeling"/>
    <property type="evidence" value="ECO:0007669"/>
    <property type="project" value="InterPro"/>
</dbReference>
<feature type="region of interest" description="Disordered" evidence="7">
    <location>
        <begin position="11"/>
        <end position="35"/>
    </location>
</feature>
<dbReference type="VEuPathDB" id="FungiDB:AeMF1_002298"/>
<protein>
    <recommendedName>
        <fullName evidence="12">Myb-like domain-containing protein</fullName>
    </recommendedName>
</protein>
<evidence type="ECO:0008006" key="12">
    <source>
        <dbReference type="Google" id="ProtNLM"/>
    </source>
</evidence>
<evidence type="ECO:0000256" key="3">
    <source>
        <dbReference type="ARBA" id="ARBA00023015"/>
    </source>
</evidence>
<dbReference type="GO" id="GO:0006281">
    <property type="term" value="P:DNA repair"/>
    <property type="evidence" value="ECO:0007669"/>
    <property type="project" value="InterPro"/>
</dbReference>
<comment type="subcellular location">
    <subcellularLocation>
        <location evidence="1">Nucleus</location>
    </subcellularLocation>
</comment>
<dbReference type="Pfam" id="PF16282">
    <property type="entry name" value="SANT_DAMP1_like"/>
    <property type="match status" value="1"/>
</dbReference>
<feature type="compositionally biased region" description="Low complexity" evidence="7">
    <location>
        <begin position="456"/>
        <end position="482"/>
    </location>
</feature>
<evidence type="ECO:0000313" key="11">
    <source>
        <dbReference type="Proteomes" id="UP000481153"/>
    </source>
</evidence>
<feature type="coiled-coil region" evidence="6">
    <location>
        <begin position="278"/>
        <end position="319"/>
    </location>
</feature>
<dbReference type="GO" id="GO:0003714">
    <property type="term" value="F:transcription corepressor activity"/>
    <property type="evidence" value="ECO:0007669"/>
    <property type="project" value="TreeGrafter"/>
</dbReference>
<proteinExistence type="predicted"/>
<dbReference type="InterPro" id="IPR027109">
    <property type="entry name" value="Swc4/Dmap1"/>
</dbReference>
<dbReference type="Pfam" id="PF05499">
    <property type="entry name" value="DMAP1"/>
    <property type="match status" value="1"/>
</dbReference>
<keyword evidence="5" id="KW-0539">Nucleus</keyword>
<keyword evidence="3" id="KW-0805">Transcription regulation</keyword>
<dbReference type="InterPro" id="IPR008468">
    <property type="entry name" value="DMAP1"/>
</dbReference>
<evidence type="ECO:0000259" key="8">
    <source>
        <dbReference type="Pfam" id="PF05499"/>
    </source>
</evidence>
<sequence length="489" mass="53847">MGDIADILGLSGGGAAAGNGTPPAKPKKEDKQKPKAKINREVLLLQENINAGGLAMGLGGRSHVSVMPSSQLPMKKSLLQQRPALRNKWVRREFTNAARNDGLVLTHWVKSSIPEGLEYPFARFNVTCEVSACCTKDEYEKDLLTHQDPLIPTPWNFDDTVFLWDLCKRYELRWIVIADRFNSQVPSKQSRSIEDIKYWYYEVTRLLSERRNAKTEETAPVVPEATTATATTSSTETPKTEEAAVEPTVEAAKVSPDASQPPSFRYHIAYEKQRKAQLELQFNRSNAEESAIKKLQEELRNVEQQIKKAVLRVDMKKKKELAEARHQFTREVPTGVYFRSTSQALPTQKMGLSAKLSKKLSLMLDEFGIPARPMPTKAVCEGFDKVRQDILSLLALRKTLTSKVNEVHALADKYSQATGVSYTPRAKHQPLDPPIGGGVSEATPSATPLALTPATGSSKISQKGGSSIKRKIGGAAAAAASGKRPKKVA</sequence>
<dbReference type="GO" id="GO:0000122">
    <property type="term" value="P:negative regulation of transcription by RNA polymerase II"/>
    <property type="evidence" value="ECO:0007669"/>
    <property type="project" value="TreeGrafter"/>
</dbReference>
<accession>A0A6G0XPF0</accession>
<evidence type="ECO:0000256" key="7">
    <source>
        <dbReference type="SAM" id="MobiDB-lite"/>
    </source>
</evidence>
<name>A0A6G0XPF0_9STRA</name>
<dbReference type="PANTHER" id="PTHR12855:SF10">
    <property type="entry name" value="DNA METHYLTRANSFERASE 1-ASSOCIATED PROTEIN 1"/>
    <property type="match status" value="1"/>
</dbReference>
<evidence type="ECO:0000256" key="5">
    <source>
        <dbReference type="ARBA" id="ARBA00023242"/>
    </source>
</evidence>
<dbReference type="GO" id="GO:0000812">
    <property type="term" value="C:Swr1 complex"/>
    <property type="evidence" value="ECO:0007669"/>
    <property type="project" value="TreeGrafter"/>
</dbReference>
<keyword evidence="2" id="KW-0156">Chromatin regulator</keyword>
<dbReference type="GO" id="GO:0035267">
    <property type="term" value="C:NuA4 histone acetyltransferase complex"/>
    <property type="evidence" value="ECO:0007669"/>
    <property type="project" value="InterPro"/>
</dbReference>
<dbReference type="AlphaFoldDB" id="A0A6G0XPF0"/>
<keyword evidence="11" id="KW-1185">Reference proteome</keyword>
<evidence type="ECO:0000256" key="6">
    <source>
        <dbReference type="SAM" id="Coils"/>
    </source>
</evidence>
<feature type="domain" description="DNA methyltransferase 1-associated 1" evidence="8">
    <location>
        <begin position="286"/>
        <end position="415"/>
    </location>
</feature>
<feature type="region of interest" description="Disordered" evidence="7">
    <location>
        <begin position="212"/>
        <end position="259"/>
    </location>
</feature>
<feature type="region of interest" description="Disordered" evidence="7">
    <location>
        <begin position="421"/>
        <end position="489"/>
    </location>
</feature>
<keyword evidence="4" id="KW-0804">Transcription</keyword>
<dbReference type="Proteomes" id="UP000481153">
    <property type="component" value="Unassembled WGS sequence"/>
</dbReference>
<evidence type="ECO:0000256" key="1">
    <source>
        <dbReference type="ARBA" id="ARBA00004123"/>
    </source>
</evidence>
<keyword evidence="6" id="KW-0175">Coiled coil</keyword>
<organism evidence="10 11">
    <name type="scientific">Aphanomyces euteiches</name>
    <dbReference type="NCBI Taxonomy" id="100861"/>
    <lineage>
        <taxon>Eukaryota</taxon>
        <taxon>Sar</taxon>
        <taxon>Stramenopiles</taxon>
        <taxon>Oomycota</taxon>
        <taxon>Saprolegniomycetes</taxon>
        <taxon>Saprolegniales</taxon>
        <taxon>Verrucalvaceae</taxon>
        <taxon>Aphanomyces</taxon>
    </lineage>
</organism>
<dbReference type="InterPro" id="IPR032563">
    <property type="entry name" value="DAMP1_SANT-like"/>
</dbReference>
<evidence type="ECO:0000256" key="4">
    <source>
        <dbReference type="ARBA" id="ARBA00023163"/>
    </source>
</evidence>
<feature type="compositionally biased region" description="Low complexity" evidence="7">
    <location>
        <begin position="218"/>
        <end position="237"/>
    </location>
</feature>
<reference evidence="10 11" key="1">
    <citation type="submission" date="2019-07" db="EMBL/GenBank/DDBJ databases">
        <title>Genomics analysis of Aphanomyces spp. identifies a new class of oomycete effector associated with host adaptation.</title>
        <authorList>
            <person name="Gaulin E."/>
        </authorList>
    </citation>
    <scope>NUCLEOTIDE SEQUENCE [LARGE SCALE GENOMIC DNA]</scope>
    <source>
        <strain evidence="10 11">ATCC 201684</strain>
    </source>
</reference>
<feature type="domain" description="DAMP1 SANT/Myb-like" evidence="9">
    <location>
        <begin position="119"/>
        <end position="207"/>
    </location>
</feature>
<gene>
    <name evidence="10" type="ORF">Ae201684_002826</name>
</gene>
<evidence type="ECO:0000256" key="2">
    <source>
        <dbReference type="ARBA" id="ARBA00022853"/>
    </source>
</evidence>
<dbReference type="EMBL" id="VJMJ01000030">
    <property type="protein sequence ID" value="KAF0742157.1"/>
    <property type="molecule type" value="Genomic_DNA"/>
</dbReference>
<evidence type="ECO:0000259" key="9">
    <source>
        <dbReference type="Pfam" id="PF16282"/>
    </source>
</evidence>
<evidence type="ECO:0000313" key="10">
    <source>
        <dbReference type="EMBL" id="KAF0742157.1"/>
    </source>
</evidence>